<gene>
    <name evidence="2" type="ORF">FM114_02180</name>
</gene>
<accession>A0A1R4IJV7</accession>
<organism evidence="2 3">
    <name type="scientific">Luteococcus japonicus LSP_Lj1</name>
    <dbReference type="NCBI Taxonomy" id="1255658"/>
    <lineage>
        <taxon>Bacteria</taxon>
        <taxon>Bacillati</taxon>
        <taxon>Actinomycetota</taxon>
        <taxon>Actinomycetes</taxon>
        <taxon>Propionibacteriales</taxon>
        <taxon>Propionibacteriaceae</taxon>
        <taxon>Luteococcus</taxon>
    </lineage>
</organism>
<proteinExistence type="predicted"/>
<keyword evidence="3" id="KW-1185">Reference proteome</keyword>
<dbReference type="EMBL" id="FUKQ01000009">
    <property type="protein sequence ID" value="SJN19995.1"/>
    <property type="molecule type" value="Genomic_DNA"/>
</dbReference>
<feature type="region of interest" description="Disordered" evidence="1">
    <location>
        <begin position="379"/>
        <end position="403"/>
    </location>
</feature>
<dbReference type="AlphaFoldDB" id="A0A1R4IJV7"/>
<name>A0A1R4IJV7_9ACTN</name>
<evidence type="ECO:0000256" key="1">
    <source>
        <dbReference type="SAM" id="MobiDB-lite"/>
    </source>
</evidence>
<dbReference type="Proteomes" id="UP000188342">
    <property type="component" value="Unassembled WGS sequence"/>
</dbReference>
<reference evidence="2 3" key="1">
    <citation type="submission" date="2017-02" db="EMBL/GenBank/DDBJ databases">
        <authorList>
            <person name="Peterson S.W."/>
        </authorList>
    </citation>
    <scope>NUCLEOTIDE SEQUENCE [LARGE SCALE GENOMIC DNA]</scope>
    <source>
        <strain evidence="2 3">LSP_Lj1</strain>
    </source>
</reference>
<evidence type="ECO:0000313" key="3">
    <source>
        <dbReference type="Proteomes" id="UP000188342"/>
    </source>
</evidence>
<protein>
    <submittedName>
        <fullName evidence="2">Uncharacterized protein</fullName>
    </submittedName>
</protein>
<dbReference type="STRING" id="1255658.FM114_02180"/>
<sequence length="403" mass="42035">MRSGRGVPVSALRPSEADRLARRLLIDDPGELAASVMGLAYVVDAASQRTRQDADRVASILEVSASALTHVLQSRSWKTEAPAPAMVAVADAIGQIQPGPGVERELLHVAYLAAHATSGVSARAGDGEVLGAVRAVELGLDAALHGQAPGQHRSDLGSEFGAAVMEWARAVDRSALRPSVMTQLVTARAAGSVLVAVDAIAQVQATRSTEALVDYSDAIKPALARTLRAWGEHHRQWAKLMSPGERVDPELMAAATRLMRASRELPVGGGESRSWDAAVTALSLTRHVAAVSSQPVRPGALKAPAELVAPMLAAALPPNGSELQVAWLKLERLEGRANVTVPEPVLAKLAAVGSATVRGADRALQSSYLMMSQAAAPTTVPAGRARAVPDLPHSRSAPSPRCV</sequence>
<evidence type="ECO:0000313" key="2">
    <source>
        <dbReference type="EMBL" id="SJN19995.1"/>
    </source>
</evidence>